<evidence type="ECO:0000313" key="3">
    <source>
        <dbReference type="Proteomes" id="UP001321421"/>
    </source>
</evidence>
<organism evidence="2 3">
    <name type="scientific">Barrientosiimonas endolithica</name>
    <dbReference type="NCBI Taxonomy" id="1535208"/>
    <lineage>
        <taxon>Bacteria</taxon>
        <taxon>Bacillati</taxon>
        <taxon>Actinomycetota</taxon>
        <taxon>Actinomycetes</taxon>
        <taxon>Micrococcales</taxon>
        <taxon>Dermacoccaceae</taxon>
        <taxon>Barrientosiimonas</taxon>
    </lineage>
</organism>
<keyword evidence="3" id="KW-1185">Reference proteome</keyword>
<gene>
    <name evidence="2" type="ORF">GCM10025872_17940</name>
</gene>
<evidence type="ECO:0000313" key="2">
    <source>
        <dbReference type="EMBL" id="BDZ58137.1"/>
    </source>
</evidence>
<dbReference type="EMBL" id="AP027735">
    <property type="protein sequence ID" value="BDZ58137.1"/>
    <property type="molecule type" value="Genomic_DNA"/>
</dbReference>
<feature type="transmembrane region" description="Helical" evidence="1">
    <location>
        <begin position="119"/>
        <end position="138"/>
    </location>
</feature>
<protein>
    <recommendedName>
        <fullName evidence="4">DoxX family protein</fullName>
    </recommendedName>
</protein>
<name>A0ABN6YL27_9MICO</name>
<proteinExistence type="predicted"/>
<keyword evidence="1" id="KW-0472">Membrane</keyword>
<evidence type="ECO:0000256" key="1">
    <source>
        <dbReference type="SAM" id="Phobius"/>
    </source>
</evidence>
<reference evidence="3" key="1">
    <citation type="journal article" date="2019" name="Int. J. Syst. Evol. Microbiol.">
        <title>The Global Catalogue of Microorganisms (GCM) 10K type strain sequencing project: providing services to taxonomists for standard genome sequencing and annotation.</title>
        <authorList>
            <consortium name="The Broad Institute Genomics Platform"/>
            <consortium name="The Broad Institute Genome Sequencing Center for Infectious Disease"/>
            <person name="Wu L."/>
            <person name="Ma J."/>
        </authorList>
    </citation>
    <scope>NUCLEOTIDE SEQUENCE [LARGE SCALE GENOMIC DNA]</scope>
    <source>
        <strain evidence="3">NBRC 110608</strain>
    </source>
</reference>
<feature type="transmembrane region" description="Helical" evidence="1">
    <location>
        <begin position="33"/>
        <end position="54"/>
    </location>
</feature>
<evidence type="ECO:0008006" key="4">
    <source>
        <dbReference type="Google" id="ProtNLM"/>
    </source>
</evidence>
<feature type="transmembrane region" description="Helical" evidence="1">
    <location>
        <begin position="63"/>
        <end position="81"/>
    </location>
</feature>
<dbReference type="Proteomes" id="UP001321421">
    <property type="component" value="Chromosome"/>
</dbReference>
<feature type="transmembrane region" description="Helical" evidence="1">
    <location>
        <begin position="145"/>
        <end position="165"/>
    </location>
</feature>
<accession>A0ABN6YL27</accession>
<sequence length="204" mass="20964">MDRARRAGGLGWVVVGLLAQAYAGVVRGVWPGWVTGVLLGAAAVLALAHTPYVLTRDERPARLLGRLVGVLLGASLLGAVADRLGLLGDPGAPGVSWGSWPAFVDYTARMLPDALDGTAQAAAVAATAVEVVLGVLVACGWQRRWVGKACAGLFAAYLVLMLTGVGAEETLRYGVPTLIGGALLVSATPDRRNDLTSRALEPSG</sequence>
<keyword evidence="1" id="KW-1133">Transmembrane helix</keyword>
<keyword evidence="1" id="KW-0812">Transmembrane</keyword>